<dbReference type="RefSeq" id="WP_342708026.1">
    <property type="nucleotide sequence ID" value="NZ_FNPF01000001.1"/>
</dbReference>
<proteinExistence type="predicted"/>
<dbReference type="AlphaFoldDB" id="A0A1H3F3H1"/>
<dbReference type="Gene3D" id="3.40.50.2000">
    <property type="entry name" value="Glycogen Phosphorylase B"/>
    <property type="match status" value="1"/>
</dbReference>
<protein>
    <submittedName>
        <fullName evidence="1">Glucosylglycerol-phosphate synthase</fullName>
    </submittedName>
</protein>
<evidence type="ECO:0000313" key="1">
    <source>
        <dbReference type="EMBL" id="SDX85397.1"/>
    </source>
</evidence>
<accession>A0A1H3F3H1</accession>
<organism evidence="1 2">
    <name type="scientific">Citreimonas salinaria</name>
    <dbReference type="NCBI Taxonomy" id="321339"/>
    <lineage>
        <taxon>Bacteria</taxon>
        <taxon>Pseudomonadati</taxon>
        <taxon>Pseudomonadota</taxon>
        <taxon>Alphaproteobacteria</taxon>
        <taxon>Rhodobacterales</taxon>
        <taxon>Roseobacteraceae</taxon>
        <taxon>Citreimonas</taxon>
    </lineage>
</organism>
<gene>
    <name evidence="1" type="ORF">SAMN05444340_101155</name>
</gene>
<dbReference type="EMBL" id="FNPF01000001">
    <property type="protein sequence ID" value="SDX85397.1"/>
    <property type="molecule type" value="Genomic_DNA"/>
</dbReference>
<dbReference type="Proteomes" id="UP000199286">
    <property type="component" value="Unassembled WGS sequence"/>
</dbReference>
<dbReference type="SUPFAM" id="SSF53756">
    <property type="entry name" value="UDP-Glycosyltransferase/glycogen phosphorylase"/>
    <property type="match status" value="1"/>
</dbReference>
<dbReference type="STRING" id="321339.SAMN05444340_101155"/>
<keyword evidence="2" id="KW-1185">Reference proteome</keyword>
<sequence length="91" mass="10482">MLRENKRPNGIVPTLKSFFGSVDHGACVAWKLVEIEDTTGKHPVSRLPLPAGQVREFYDITSKDAFWPNIHSLKERYNHDPLDWPNVRQVN</sequence>
<name>A0A1H3F3H1_9RHOB</name>
<reference evidence="1 2" key="1">
    <citation type="submission" date="2016-10" db="EMBL/GenBank/DDBJ databases">
        <authorList>
            <person name="de Groot N.N."/>
        </authorList>
    </citation>
    <scope>NUCLEOTIDE SEQUENCE [LARGE SCALE GENOMIC DNA]</scope>
    <source>
        <strain evidence="1 2">DSM 26880</strain>
    </source>
</reference>
<evidence type="ECO:0000313" key="2">
    <source>
        <dbReference type="Proteomes" id="UP000199286"/>
    </source>
</evidence>